<proteinExistence type="predicted"/>
<name>A0A2P2PM22_RHIMU</name>
<reference evidence="1" key="1">
    <citation type="submission" date="2018-02" db="EMBL/GenBank/DDBJ databases">
        <title>Rhizophora mucronata_Transcriptome.</title>
        <authorList>
            <person name="Meera S.P."/>
            <person name="Sreeshan A."/>
            <person name="Augustine A."/>
        </authorList>
    </citation>
    <scope>NUCLEOTIDE SEQUENCE</scope>
    <source>
        <tissue evidence="1">Leaf</tissue>
    </source>
</reference>
<protein>
    <submittedName>
        <fullName evidence="1">Uncharacterized protein</fullName>
    </submittedName>
</protein>
<dbReference type="AlphaFoldDB" id="A0A2P2PM22"/>
<evidence type="ECO:0000313" key="1">
    <source>
        <dbReference type="EMBL" id="MBX55715.1"/>
    </source>
</evidence>
<organism evidence="1">
    <name type="scientific">Rhizophora mucronata</name>
    <name type="common">Asiatic mangrove</name>
    <dbReference type="NCBI Taxonomy" id="61149"/>
    <lineage>
        <taxon>Eukaryota</taxon>
        <taxon>Viridiplantae</taxon>
        <taxon>Streptophyta</taxon>
        <taxon>Embryophyta</taxon>
        <taxon>Tracheophyta</taxon>
        <taxon>Spermatophyta</taxon>
        <taxon>Magnoliopsida</taxon>
        <taxon>eudicotyledons</taxon>
        <taxon>Gunneridae</taxon>
        <taxon>Pentapetalae</taxon>
        <taxon>rosids</taxon>
        <taxon>fabids</taxon>
        <taxon>Malpighiales</taxon>
        <taxon>Rhizophoraceae</taxon>
        <taxon>Rhizophora</taxon>
    </lineage>
</organism>
<accession>A0A2P2PM22</accession>
<sequence>MMNMGGLATLYISTVEHNLTKFRTFL</sequence>
<dbReference type="EMBL" id="GGEC01075231">
    <property type="protein sequence ID" value="MBX55715.1"/>
    <property type="molecule type" value="Transcribed_RNA"/>
</dbReference>